<comment type="cofactor">
    <cofactor evidence="1">
        <name>Cu(2+)</name>
        <dbReference type="ChEBI" id="CHEBI:29036"/>
    </cofactor>
</comment>
<evidence type="ECO:0000313" key="6">
    <source>
        <dbReference type="EMBL" id="OOQ88387.1"/>
    </source>
</evidence>
<keyword evidence="3" id="KW-0964">Secreted</keyword>
<dbReference type="PANTHER" id="PTHR33353:SF34">
    <property type="entry name" value="ENDO-BETA-1,4-GLUCANASE D"/>
    <property type="match status" value="1"/>
</dbReference>
<dbReference type="AlphaFoldDB" id="A0A1S9RSB3"/>
<protein>
    <recommendedName>
        <fullName evidence="5">Auxiliary Activity family 9 catalytic domain-containing protein</fullName>
    </recommendedName>
</protein>
<dbReference type="PANTHER" id="PTHR33353">
    <property type="entry name" value="PUTATIVE (AFU_ORTHOLOGUE AFUA_1G12560)-RELATED"/>
    <property type="match status" value="1"/>
</dbReference>
<dbReference type="InterPro" id="IPR002110">
    <property type="entry name" value="Ankyrin_rpt"/>
</dbReference>
<dbReference type="SMART" id="SM00248">
    <property type="entry name" value="ANK"/>
    <property type="match status" value="2"/>
</dbReference>
<keyword evidence="4" id="KW-1015">Disulfide bond</keyword>
<evidence type="ECO:0000256" key="4">
    <source>
        <dbReference type="ARBA" id="ARBA00023157"/>
    </source>
</evidence>
<accession>A0A1S9RSB3</accession>
<dbReference type="Gene3D" id="2.70.50.70">
    <property type="match status" value="1"/>
</dbReference>
<reference evidence="7" key="1">
    <citation type="submission" date="2015-09" db="EMBL/GenBank/DDBJ databases">
        <authorList>
            <person name="Fill T.P."/>
            <person name="Baretta J.F."/>
            <person name="de Almeida L.G."/>
            <person name="Rocha M."/>
            <person name="de Souza D.H."/>
            <person name="Malavazi I."/>
            <person name="Cerdeira L.T."/>
            <person name="Hong H."/>
            <person name="Samborskyy M."/>
            <person name="de Vasconcelos A.T."/>
            <person name="Leadlay P."/>
            <person name="Rodrigues-Filho E."/>
        </authorList>
    </citation>
    <scope>NUCLEOTIDE SEQUENCE [LARGE SCALE GENOMIC DNA]</scope>
    <source>
        <strain evidence="7">LaBioMMi 136</strain>
    </source>
</reference>
<dbReference type="Gene3D" id="1.25.40.20">
    <property type="entry name" value="Ankyrin repeat-containing domain"/>
    <property type="match status" value="1"/>
</dbReference>
<gene>
    <name evidence="6" type="ORF">PEBR_13715</name>
</gene>
<evidence type="ECO:0000256" key="1">
    <source>
        <dbReference type="ARBA" id="ARBA00001973"/>
    </source>
</evidence>
<dbReference type="InterPro" id="IPR036770">
    <property type="entry name" value="Ankyrin_rpt-contain_sf"/>
</dbReference>
<evidence type="ECO:0000313" key="7">
    <source>
        <dbReference type="Proteomes" id="UP000190744"/>
    </source>
</evidence>
<proteinExistence type="predicted"/>
<dbReference type="GO" id="GO:0005576">
    <property type="term" value="C:extracellular region"/>
    <property type="evidence" value="ECO:0007669"/>
    <property type="project" value="UniProtKB-SubCell"/>
</dbReference>
<dbReference type="InterPro" id="IPR049892">
    <property type="entry name" value="AA9"/>
</dbReference>
<organism evidence="6 7">
    <name type="scientific">Penicillium brasilianum</name>
    <dbReference type="NCBI Taxonomy" id="104259"/>
    <lineage>
        <taxon>Eukaryota</taxon>
        <taxon>Fungi</taxon>
        <taxon>Dikarya</taxon>
        <taxon>Ascomycota</taxon>
        <taxon>Pezizomycotina</taxon>
        <taxon>Eurotiomycetes</taxon>
        <taxon>Eurotiomycetidae</taxon>
        <taxon>Eurotiales</taxon>
        <taxon>Aspergillaceae</taxon>
        <taxon>Penicillium</taxon>
    </lineage>
</organism>
<dbReference type="Pfam" id="PF03443">
    <property type="entry name" value="AA9"/>
    <property type="match status" value="1"/>
</dbReference>
<dbReference type="Proteomes" id="UP000190744">
    <property type="component" value="Unassembled WGS sequence"/>
</dbReference>
<evidence type="ECO:0000259" key="5">
    <source>
        <dbReference type="Pfam" id="PF03443"/>
    </source>
</evidence>
<sequence>MEYTPVDIDLPDEYDFKYGPMEDHKPVHFPYNPSAWITETGQSPNQTNLAGRLSNLPLDVFWTILDECLFRNGDLTLQHEELHTILSLSQVDPRSNKYVEEYIARRKPQHFLRREVGEIETLPYNEGDNGESWYPGDALDFHMNDIDDFLGRVFQVDCPSCFAYLLNHCEVDIGNCIKSGWSFAALAIINKSVKILEYMLNHPGSFHSLSILLLGPANINFPRPTSLGLLGKFGNKEYLEQILDLVGDSLANLRLPSVIAGAFTADDLLWLCSYITPNQARRLQALGVSVTDAHESETKSNSWHGAALNGEEFLDYMKLTSRMSPLEINKNGDTPLSLALSEGRLDVVKWFKRNGLAEVSQEYGIVNEITLAMQQNSGESTCMVEELLPSEPGTYISSIRAAELLHRMVLSLQMEEQEVRQAAEDMDYDFWRLMSESIAIKKSPNIICHRNGTNAALSATVTAGSKIEIQWTTWPDSHHGPVITYLASCNGDCSTVDKTTLKFFKIDAVGLIDDTTPPGTWATDQLIAAGNRWTVTIPSSIASGNYVMRHEIIALHSAGQKDGAQNYPQCLNLEVTGGGSAAPEGTLGEALYTDSDPGILVNIYTALSSYTIPGPALYSS</sequence>
<evidence type="ECO:0000256" key="3">
    <source>
        <dbReference type="ARBA" id="ARBA00022525"/>
    </source>
</evidence>
<name>A0A1S9RSB3_PENBI</name>
<dbReference type="SUPFAM" id="SSF48403">
    <property type="entry name" value="Ankyrin repeat"/>
    <property type="match status" value="1"/>
</dbReference>
<dbReference type="CDD" id="cd21175">
    <property type="entry name" value="LPMO_AA9"/>
    <property type="match status" value="1"/>
</dbReference>
<comment type="caution">
    <text evidence="6">The sequence shown here is derived from an EMBL/GenBank/DDBJ whole genome shotgun (WGS) entry which is preliminary data.</text>
</comment>
<feature type="domain" description="Auxiliary Activity family 9 catalytic" evidence="5">
    <location>
        <begin position="439"/>
        <end position="608"/>
    </location>
</feature>
<dbReference type="EMBL" id="LJBN01000119">
    <property type="protein sequence ID" value="OOQ88387.1"/>
    <property type="molecule type" value="Genomic_DNA"/>
</dbReference>
<dbReference type="InterPro" id="IPR005103">
    <property type="entry name" value="AA9_LPMO"/>
</dbReference>
<comment type="subcellular location">
    <subcellularLocation>
        <location evidence="2">Secreted</location>
    </subcellularLocation>
</comment>
<evidence type="ECO:0000256" key="2">
    <source>
        <dbReference type="ARBA" id="ARBA00004613"/>
    </source>
</evidence>